<evidence type="ECO:0000313" key="3">
    <source>
        <dbReference type="Proteomes" id="UP000267798"/>
    </source>
</evidence>
<dbReference type="Proteomes" id="UP000267798">
    <property type="component" value="Unassembled WGS sequence"/>
</dbReference>
<name>A0A3A6PTK9_9BACL</name>
<dbReference type="CDD" id="cd06587">
    <property type="entry name" value="VOC"/>
    <property type="match status" value="1"/>
</dbReference>
<dbReference type="Gene3D" id="3.10.180.10">
    <property type="entry name" value="2,3-Dihydroxybiphenyl 1,2-Dioxygenase, domain 1"/>
    <property type="match status" value="1"/>
</dbReference>
<keyword evidence="3" id="KW-1185">Reference proteome</keyword>
<dbReference type="PROSITE" id="PS51819">
    <property type="entry name" value="VOC"/>
    <property type="match status" value="1"/>
</dbReference>
<organism evidence="2 3">
    <name type="scientific">Paenibacillus pinisoli</name>
    <dbReference type="NCBI Taxonomy" id="1276110"/>
    <lineage>
        <taxon>Bacteria</taxon>
        <taxon>Bacillati</taxon>
        <taxon>Bacillota</taxon>
        <taxon>Bacilli</taxon>
        <taxon>Bacillales</taxon>
        <taxon>Paenibacillaceae</taxon>
        <taxon>Paenibacillus</taxon>
    </lineage>
</organism>
<proteinExistence type="predicted"/>
<sequence length="117" mass="13322">MTKIFQHIDTVFIPVRNIDRAAEWYTGIMGGSLGWRSEKGEYQCILFGQTSLTLCLTDDETAFQSKRAAFNFYVANAEEAFAYLKSHDVQVEGILEYGAKYFAFYDPDGNALEVCEY</sequence>
<dbReference type="Pfam" id="PF00903">
    <property type="entry name" value="Glyoxalase"/>
    <property type="match status" value="1"/>
</dbReference>
<dbReference type="SUPFAM" id="SSF54593">
    <property type="entry name" value="Glyoxalase/Bleomycin resistance protein/Dihydroxybiphenyl dioxygenase"/>
    <property type="match status" value="1"/>
</dbReference>
<dbReference type="OrthoDB" id="2184229at2"/>
<accession>A0A3A6PTK9</accession>
<feature type="domain" description="VOC" evidence="1">
    <location>
        <begin position="7"/>
        <end position="117"/>
    </location>
</feature>
<dbReference type="InterPro" id="IPR029068">
    <property type="entry name" value="Glyas_Bleomycin-R_OHBP_Dase"/>
</dbReference>
<comment type="caution">
    <text evidence="2">The sequence shown here is derived from an EMBL/GenBank/DDBJ whole genome shotgun (WGS) entry which is preliminary data.</text>
</comment>
<dbReference type="EMBL" id="QXQB01000003">
    <property type="protein sequence ID" value="RJX39083.1"/>
    <property type="molecule type" value="Genomic_DNA"/>
</dbReference>
<evidence type="ECO:0000259" key="1">
    <source>
        <dbReference type="PROSITE" id="PS51819"/>
    </source>
</evidence>
<dbReference type="AlphaFoldDB" id="A0A3A6PTK9"/>
<dbReference type="InterPro" id="IPR037523">
    <property type="entry name" value="VOC_core"/>
</dbReference>
<gene>
    <name evidence="2" type="ORF">D3P09_16440</name>
</gene>
<dbReference type="InterPro" id="IPR004360">
    <property type="entry name" value="Glyas_Fos-R_dOase_dom"/>
</dbReference>
<reference evidence="2 3" key="1">
    <citation type="submission" date="2018-09" db="EMBL/GenBank/DDBJ databases">
        <title>Paenibacillus aracenensis nov. sp. isolated from a cave in southern Spain.</title>
        <authorList>
            <person name="Jurado V."/>
            <person name="Gutierrez-Patricio S."/>
            <person name="Gonzalez-Pimentel J.L."/>
            <person name="Miller A.Z."/>
            <person name="Laiz L."/>
            <person name="Saiz-Jimenez C."/>
        </authorList>
    </citation>
    <scope>NUCLEOTIDE SEQUENCE [LARGE SCALE GENOMIC DNA]</scope>
    <source>
        <strain evidence="2 3">JCM 19203</strain>
    </source>
</reference>
<evidence type="ECO:0000313" key="2">
    <source>
        <dbReference type="EMBL" id="RJX39083.1"/>
    </source>
</evidence>
<dbReference type="RefSeq" id="WP_120112144.1">
    <property type="nucleotide sequence ID" value="NZ_QXQB01000003.1"/>
</dbReference>
<protein>
    <submittedName>
        <fullName evidence="2">VOC family protein</fullName>
    </submittedName>
</protein>